<keyword evidence="3" id="KW-1185">Reference proteome</keyword>
<reference evidence="2 3" key="1">
    <citation type="journal article" date="2022" name="Syst. Appl. Microbiol.">
        <title>Natronocalculus amylovorans gen. nov., sp. nov., and Natranaeroarchaeum aerophilus sp. nov., dominant culturable amylolytic natronoarchaea from hypersaline soda lakes in southwestern Siberia.</title>
        <authorList>
            <person name="Sorokin D.Y."/>
            <person name="Elcheninov A.G."/>
            <person name="Khizhniak T.V."/>
            <person name="Koenen M."/>
            <person name="Bale N.J."/>
            <person name="Damste J.S.S."/>
            <person name="Kublanov I.V."/>
        </authorList>
    </citation>
    <scope>NUCLEOTIDE SEQUENCE [LARGE SCALE GENOMIC DNA]</scope>
    <source>
        <strain evidence="2 3">AArc-St1-1</strain>
    </source>
</reference>
<organism evidence="2 3">
    <name type="scientific">Natranaeroarchaeum aerophilus</name>
    <dbReference type="NCBI Taxonomy" id="2917711"/>
    <lineage>
        <taxon>Archaea</taxon>
        <taxon>Methanobacteriati</taxon>
        <taxon>Methanobacteriota</taxon>
        <taxon>Stenosarchaea group</taxon>
        <taxon>Halobacteria</taxon>
        <taxon>Halobacteriales</taxon>
        <taxon>Natronoarchaeaceae</taxon>
        <taxon>Natranaeroarchaeum</taxon>
    </lineage>
</organism>
<dbReference type="PANTHER" id="PTHR12126:SF16">
    <property type="entry name" value="MIOREX COMPLEX COMPONENT 2"/>
    <property type="match status" value="1"/>
</dbReference>
<dbReference type="RefSeq" id="WP_250597657.1">
    <property type="nucleotide sequence ID" value="NZ_JAKRVY010000007.1"/>
</dbReference>
<dbReference type="Gene3D" id="3.40.50.720">
    <property type="entry name" value="NAD(P)-binding Rossmann-like Domain"/>
    <property type="match status" value="1"/>
</dbReference>
<dbReference type="Pfam" id="PF01370">
    <property type="entry name" value="Epimerase"/>
    <property type="match status" value="1"/>
</dbReference>
<evidence type="ECO:0000259" key="1">
    <source>
        <dbReference type="Pfam" id="PF01370"/>
    </source>
</evidence>
<name>A0AAE3FSL3_9EURY</name>
<dbReference type="PANTHER" id="PTHR12126">
    <property type="entry name" value="NADH-UBIQUINONE OXIDOREDUCTASE 39 KDA SUBUNIT-RELATED"/>
    <property type="match status" value="1"/>
</dbReference>
<protein>
    <submittedName>
        <fullName evidence="2">NAD(P)-dependent oxidoreductase</fullName>
    </submittedName>
</protein>
<dbReference type="Proteomes" id="UP001202674">
    <property type="component" value="Unassembled WGS sequence"/>
</dbReference>
<feature type="domain" description="NAD-dependent epimerase/dehydratase" evidence="1">
    <location>
        <begin position="4"/>
        <end position="118"/>
    </location>
</feature>
<proteinExistence type="predicted"/>
<evidence type="ECO:0000313" key="2">
    <source>
        <dbReference type="EMBL" id="MCL9814568.1"/>
    </source>
</evidence>
<dbReference type="EMBL" id="JAKRVY010000007">
    <property type="protein sequence ID" value="MCL9814568.1"/>
    <property type="molecule type" value="Genomic_DNA"/>
</dbReference>
<evidence type="ECO:0000313" key="3">
    <source>
        <dbReference type="Proteomes" id="UP001202674"/>
    </source>
</evidence>
<dbReference type="GO" id="GO:0044877">
    <property type="term" value="F:protein-containing complex binding"/>
    <property type="evidence" value="ECO:0007669"/>
    <property type="project" value="TreeGrafter"/>
</dbReference>
<sequence>MHLLITGGNGFIGRHICANAVAADHDVTSVARSGSPPDAETADWTDQVEWIAADVFAPHEWRSYLSTVDCVVHSIGTISETLETGVTFERLNGDSAIVAALEADRAGVDRFVYVSSSTKPPLVRDAYMTARRRAEAAIVDLEMDVLIPRFGPVYGPDQPHFPALANYLFTAVGEVEPIARRLGEDRPFSVEMAGQAICELAVTDDPPASPITAETLAALAR</sequence>
<gene>
    <name evidence="2" type="ORF">AArcSt11_12990</name>
</gene>
<comment type="caution">
    <text evidence="2">The sequence shown here is derived from an EMBL/GenBank/DDBJ whole genome shotgun (WGS) entry which is preliminary data.</text>
</comment>
<dbReference type="InterPro" id="IPR001509">
    <property type="entry name" value="Epimerase_deHydtase"/>
</dbReference>
<dbReference type="SUPFAM" id="SSF51735">
    <property type="entry name" value="NAD(P)-binding Rossmann-fold domains"/>
    <property type="match status" value="1"/>
</dbReference>
<dbReference type="InterPro" id="IPR036291">
    <property type="entry name" value="NAD(P)-bd_dom_sf"/>
</dbReference>
<dbReference type="InterPro" id="IPR051207">
    <property type="entry name" value="ComplexI_NDUFA9_subunit"/>
</dbReference>
<dbReference type="AlphaFoldDB" id="A0AAE3FSL3"/>
<accession>A0AAE3FSL3</accession>